<evidence type="ECO:0000313" key="2">
    <source>
        <dbReference type="Proteomes" id="UP000000600"/>
    </source>
</evidence>
<proteinExistence type="predicted"/>
<gene>
    <name evidence="1" type="ORF">GSPATT00004518001</name>
</gene>
<dbReference type="KEGG" id="ptm:GSPATT00004518001"/>
<dbReference type="GeneID" id="5009606"/>
<dbReference type="InParanoid" id="A0BD07"/>
<reference evidence="1 2" key="1">
    <citation type="journal article" date="2006" name="Nature">
        <title>Global trends of whole-genome duplications revealed by the ciliate Paramecium tetraurelia.</title>
        <authorList>
            <consortium name="Genoscope"/>
            <person name="Aury J.-M."/>
            <person name="Jaillon O."/>
            <person name="Duret L."/>
            <person name="Noel B."/>
            <person name="Jubin C."/>
            <person name="Porcel B.M."/>
            <person name="Segurens B."/>
            <person name="Daubin V."/>
            <person name="Anthouard V."/>
            <person name="Aiach N."/>
            <person name="Arnaiz O."/>
            <person name="Billaut A."/>
            <person name="Beisson J."/>
            <person name="Blanc I."/>
            <person name="Bouhouche K."/>
            <person name="Camara F."/>
            <person name="Duharcourt S."/>
            <person name="Guigo R."/>
            <person name="Gogendeau D."/>
            <person name="Katinka M."/>
            <person name="Keller A.-M."/>
            <person name="Kissmehl R."/>
            <person name="Klotz C."/>
            <person name="Koll F."/>
            <person name="Le Moue A."/>
            <person name="Lepere C."/>
            <person name="Malinsky S."/>
            <person name="Nowacki M."/>
            <person name="Nowak J.K."/>
            <person name="Plattner H."/>
            <person name="Poulain J."/>
            <person name="Ruiz F."/>
            <person name="Serrano V."/>
            <person name="Zagulski M."/>
            <person name="Dessen P."/>
            <person name="Betermier M."/>
            <person name="Weissenbach J."/>
            <person name="Scarpelli C."/>
            <person name="Schachter V."/>
            <person name="Sperling L."/>
            <person name="Meyer E."/>
            <person name="Cohen J."/>
            <person name="Wincker P."/>
        </authorList>
    </citation>
    <scope>NUCLEOTIDE SEQUENCE [LARGE SCALE GENOMIC DNA]</scope>
    <source>
        <strain evidence="1 2">Stock d4-2</strain>
    </source>
</reference>
<dbReference type="eggNOG" id="KOG3595">
    <property type="taxonomic scope" value="Eukaryota"/>
</dbReference>
<dbReference type="RefSeq" id="XP_001423822.1">
    <property type="nucleotide sequence ID" value="XM_001423785.1"/>
</dbReference>
<organism evidence="1 2">
    <name type="scientific">Paramecium tetraurelia</name>
    <dbReference type="NCBI Taxonomy" id="5888"/>
    <lineage>
        <taxon>Eukaryota</taxon>
        <taxon>Sar</taxon>
        <taxon>Alveolata</taxon>
        <taxon>Ciliophora</taxon>
        <taxon>Intramacronucleata</taxon>
        <taxon>Oligohymenophorea</taxon>
        <taxon>Peniculida</taxon>
        <taxon>Parameciidae</taxon>
        <taxon>Paramecium</taxon>
    </lineage>
</organism>
<evidence type="ECO:0008006" key="3">
    <source>
        <dbReference type="Google" id="ProtNLM"/>
    </source>
</evidence>
<dbReference type="EMBL" id="CT867986">
    <property type="protein sequence ID" value="CAK56424.1"/>
    <property type="molecule type" value="Genomic_DNA"/>
</dbReference>
<dbReference type="OrthoDB" id="5593012at2759"/>
<dbReference type="STRING" id="5888.A0BD07"/>
<accession>A0BD07</accession>
<name>A0BD07_PARTE</name>
<dbReference type="AlphaFoldDB" id="A0BD07"/>
<dbReference type="Proteomes" id="UP000000600">
    <property type="component" value="Unassembled WGS sequence"/>
</dbReference>
<dbReference type="HOGENOM" id="CLU_822461_0_0_1"/>
<keyword evidence="2" id="KW-1185">Reference proteome</keyword>
<evidence type="ECO:0000313" key="1">
    <source>
        <dbReference type="EMBL" id="CAK56424.1"/>
    </source>
</evidence>
<sequence length="338" mass="39557">MNFRQDQIDYKDLVRRREEKRLVIGKKKNQFATSIKLINNVDSLSNNEEVYKQLYRFDPERELLSEYSLAKNEEQPIQQAGPIEQSQEEPIERQEQVLIGQQNQAQPDNVTYTGMVKGLFKEKVQVSKIQKANYIDATVFHQYQKLIQTGEDAIKFFAKYGNTTPIKFINCVSKAGFIELQCEAYNKKDKLRRQNNTEGAELELPMEFNKSKEPFRPYDLIVVKTRENQKEQTLREYYTISAHGIVHVYTDKGKKRMQGDSSTEVISLSDWMHESTMFNIITNIQFFKNYAITKIFNIWKSNVRYNLFSKTRKRLIHESFVAKASLCSALDGHQSNDV</sequence>
<protein>
    <recommendedName>
        <fullName evidence="3">START domain-containing protein</fullName>
    </recommendedName>
</protein>